<feature type="region of interest" description="Disordered" evidence="1">
    <location>
        <begin position="87"/>
        <end position="121"/>
    </location>
</feature>
<dbReference type="Gene3D" id="1.10.260.40">
    <property type="entry name" value="lambda repressor-like DNA-binding domains"/>
    <property type="match status" value="1"/>
</dbReference>
<dbReference type="InterPro" id="IPR001387">
    <property type="entry name" value="Cro/C1-type_HTH"/>
</dbReference>
<dbReference type="InterPro" id="IPR010982">
    <property type="entry name" value="Lambda_DNA-bd_dom_sf"/>
</dbReference>
<dbReference type="GO" id="GO:0003677">
    <property type="term" value="F:DNA binding"/>
    <property type="evidence" value="ECO:0007669"/>
    <property type="project" value="InterPro"/>
</dbReference>
<protein>
    <recommendedName>
        <fullName evidence="2">HTH cro/C1-type domain-containing protein</fullName>
    </recommendedName>
</protein>
<keyword evidence="4" id="KW-1185">Reference proteome</keyword>
<dbReference type="EMBL" id="NMQT01000102">
    <property type="protein sequence ID" value="OXM50312.1"/>
    <property type="molecule type" value="Genomic_DNA"/>
</dbReference>
<dbReference type="AlphaFoldDB" id="A0A229RUG3"/>
<evidence type="ECO:0000313" key="3">
    <source>
        <dbReference type="EMBL" id="OXM50312.1"/>
    </source>
</evidence>
<dbReference type="PROSITE" id="PS50943">
    <property type="entry name" value="HTH_CROC1"/>
    <property type="match status" value="1"/>
</dbReference>
<name>A0A229RUG3_9PSEU</name>
<dbReference type="CDD" id="cd00093">
    <property type="entry name" value="HTH_XRE"/>
    <property type="match status" value="1"/>
</dbReference>
<reference evidence="3 4" key="1">
    <citation type="submission" date="2017-07" db="EMBL/GenBank/DDBJ databases">
        <title>Amycolatopsis thailandensis Genome sequencing and assembly.</title>
        <authorList>
            <person name="Kaur N."/>
            <person name="Mayilraj S."/>
        </authorList>
    </citation>
    <scope>NUCLEOTIDE SEQUENCE [LARGE SCALE GENOMIC DNA]</scope>
    <source>
        <strain evidence="3 4">JCM 16380</strain>
    </source>
</reference>
<proteinExistence type="predicted"/>
<feature type="domain" description="HTH cro/C1-type" evidence="2">
    <location>
        <begin position="26"/>
        <end position="81"/>
    </location>
</feature>
<evidence type="ECO:0000256" key="1">
    <source>
        <dbReference type="SAM" id="MobiDB-lite"/>
    </source>
</evidence>
<dbReference type="Proteomes" id="UP000215223">
    <property type="component" value="Unassembled WGS sequence"/>
</dbReference>
<evidence type="ECO:0000313" key="4">
    <source>
        <dbReference type="Proteomes" id="UP000215223"/>
    </source>
</evidence>
<gene>
    <name evidence="3" type="ORF">CFP71_28180</name>
</gene>
<sequence>MVALTSDDAGHGLAERTLVKIPRLGLVADRKRVGHTQESLAAALGLDVKTVRQWENGTYRPSTHFLEQRLAEELRITRRQLALRLDPPAENTPAPFADHEVDSEPTGCDVPSVSDRSRPVPELCSAGRNVIDWREVSSRPGSPAPSVVHSDIPQLRRVLDTRDLPEDGPVRSLSELMVAVDTVVARRLQSDYAVLAADVNELLPELHRAVLSAPSALEPQYAGLLARTYRAADAIADKFGYYDLSARIIDLMRTSATQSGDELLVGSAAYVRGEIYFASHDLEAGCRMLTAAADKIRVSASETAAATYGTLHMRAAVMAARAGSALRARDHIEEARQAARQVNEGVHLGTVFGLPSARIHQLSLDVELGDVGGALRLATGWAPPITMPAERRSHFYIDLGRAFHLADQPERVLSAFWEAKRIAPEHVREHSQVIDVVDHLELTTRGQLRDAFAGFAAGLVKPQGRSAFGP</sequence>
<evidence type="ECO:0000259" key="2">
    <source>
        <dbReference type="PROSITE" id="PS50943"/>
    </source>
</evidence>
<dbReference type="SMART" id="SM00530">
    <property type="entry name" value="HTH_XRE"/>
    <property type="match status" value="1"/>
</dbReference>
<comment type="caution">
    <text evidence="3">The sequence shown here is derived from an EMBL/GenBank/DDBJ whole genome shotgun (WGS) entry which is preliminary data.</text>
</comment>
<accession>A0A229RUG3</accession>
<organism evidence="3 4">
    <name type="scientific">Amycolatopsis thailandensis</name>
    <dbReference type="NCBI Taxonomy" id="589330"/>
    <lineage>
        <taxon>Bacteria</taxon>
        <taxon>Bacillati</taxon>
        <taxon>Actinomycetota</taxon>
        <taxon>Actinomycetes</taxon>
        <taxon>Pseudonocardiales</taxon>
        <taxon>Pseudonocardiaceae</taxon>
        <taxon>Amycolatopsis</taxon>
    </lineage>
</organism>
<dbReference type="SUPFAM" id="SSF47413">
    <property type="entry name" value="lambda repressor-like DNA-binding domains"/>
    <property type="match status" value="1"/>
</dbReference>
<dbReference type="Pfam" id="PF01381">
    <property type="entry name" value="HTH_3"/>
    <property type="match status" value="1"/>
</dbReference>